<evidence type="ECO:0000256" key="2">
    <source>
        <dbReference type="ARBA" id="ARBA00022630"/>
    </source>
</evidence>
<evidence type="ECO:0000256" key="3">
    <source>
        <dbReference type="ARBA" id="ARBA00022729"/>
    </source>
</evidence>
<dbReference type="InterPro" id="IPR013766">
    <property type="entry name" value="Thioredoxin_domain"/>
</dbReference>
<sequence length="618" mass="70962">MGRSLILVPLLTVAAHAIISTFNYVPQGANPTLFVPGFEPVMHLDQATFDDTVFGQDHAFVVLFYADWCGHCRAFAPYYRSFANLVQNWNSIVTVSAINCADNFNQGACRDNGITHFPMIKYFPRTGRSTQNAIDMEAQHSGELLRESLLRRVTNEYAYNRYPDWPAFHHIAVDATTTYGDLWNGISSMANHMVIYFEMADGMGAQFLLDMASRANMVGAKRALANSPLTSMLKLNFNVKLRVPYFPSVALFRRDHQQALYMQPFSNRTYADIDAFVTADRIALHQQILTTTARPLLSTTTAKPVIDCNTNPESSDRVSSGVEWETSPMDTDSVYPLCRSMYYVSETDMLKAMRMALYDEVIKTGNFVAADNFTALYEFVNLLSNHFPVLSFSTDLRAKKRRSTSTILKNSERARMIFVHMREYLEEKSAQKFVSVDDWKRHFDDIEQVFNHPFPANSSWQHCQGSNPSTRGYTCGLWTTFHALTVHTYIDTIKDEEVDSLKPLKAIQGWVKSFFGCEHCKNHFMNMTTKQFPMNERRVRHPHDMMTYLWRAHNIVNQRLHGDATEDPQFIKTQFPPPFLCPTCHSGGAFSRRQVRNFLLRYYGSIEPHNRVDRRRLV</sequence>
<keyword evidence="2 8" id="KW-0285">Flavoprotein</keyword>
<keyword evidence="4 8" id="KW-0274">FAD</keyword>
<reference evidence="10" key="1">
    <citation type="journal article" date="2008" name="Nat. Genet.">
        <title>The Pristionchus pacificus genome provides a unique perspective on nematode lifestyle and parasitism.</title>
        <authorList>
            <person name="Dieterich C."/>
            <person name="Clifton S.W."/>
            <person name="Schuster L.N."/>
            <person name="Chinwalla A."/>
            <person name="Delehaunty K."/>
            <person name="Dinkelacker I."/>
            <person name="Fulton L."/>
            <person name="Fulton R."/>
            <person name="Godfrey J."/>
            <person name="Minx P."/>
            <person name="Mitreva M."/>
            <person name="Roeseler W."/>
            <person name="Tian H."/>
            <person name="Witte H."/>
            <person name="Yang S.P."/>
            <person name="Wilson R.K."/>
            <person name="Sommer R.J."/>
        </authorList>
    </citation>
    <scope>NUCLEOTIDE SEQUENCE [LARGE SCALE GENOMIC DNA]</scope>
    <source>
        <strain evidence="10">PS312</strain>
    </source>
</reference>
<reference evidence="9" key="2">
    <citation type="submission" date="2022-06" db="UniProtKB">
        <authorList>
            <consortium name="EnsemblMetazoa"/>
        </authorList>
    </citation>
    <scope>IDENTIFICATION</scope>
    <source>
        <strain evidence="9">PS312</strain>
    </source>
</reference>
<name>A0A2A6CBN7_PRIPA</name>
<dbReference type="Gene3D" id="1.20.120.310">
    <property type="entry name" value="ERV/ALR sulfhydryl oxidase domain"/>
    <property type="match status" value="1"/>
</dbReference>
<dbReference type="GO" id="GO:0003756">
    <property type="term" value="F:protein disulfide isomerase activity"/>
    <property type="evidence" value="ECO:0000318"/>
    <property type="project" value="GO_Central"/>
</dbReference>
<dbReference type="InterPro" id="IPR017937">
    <property type="entry name" value="Thioredoxin_CS"/>
</dbReference>
<dbReference type="PROSITE" id="PS00194">
    <property type="entry name" value="THIOREDOXIN_1"/>
    <property type="match status" value="1"/>
</dbReference>
<dbReference type="EnsemblMetazoa" id="PPA07270.1">
    <property type="protein sequence ID" value="PPA07270.1"/>
    <property type="gene ID" value="WBGene00096824"/>
</dbReference>
<dbReference type="Pfam" id="PF00085">
    <property type="entry name" value="Thioredoxin"/>
    <property type="match status" value="1"/>
</dbReference>
<evidence type="ECO:0000313" key="9">
    <source>
        <dbReference type="EnsemblMetazoa" id="PPA07270.1"/>
    </source>
</evidence>
<dbReference type="Proteomes" id="UP000005239">
    <property type="component" value="Unassembled WGS sequence"/>
</dbReference>
<dbReference type="Pfam" id="PF04777">
    <property type="entry name" value="Evr1_Alr"/>
    <property type="match status" value="1"/>
</dbReference>
<dbReference type="GO" id="GO:0005615">
    <property type="term" value="C:extracellular space"/>
    <property type="evidence" value="ECO:0000318"/>
    <property type="project" value="GO_Central"/>
</dbReference>
<accession>A0A2A6CBN7</accession>
<dbReference type="AlphaFoldDB" id="A0A2A6CBN7"/>
<protein>
    <recommendedName>
        <fullName evidence="8">Sulfhydryl oxidase</fullName>
        <ecNumber evidence="8">1.8.3.2</ecNumber>
    </recommendedName>
</protein>
<keyword evidence="6" id="KW-1015">Disulfide bond</keyword>
<keyword evidence="5 8" id="KW-0560">Oxidoreductase</keyword>
<comment type="cofactor">
    <cofactor evidence="1 8">
        <name>FAD</name>
        <dbReference type="ChEBI" id="CHEBI:57692"/>
    </cofactor>
</comment>
<evidence type="ECO:0000256" key="6">
    <source>
        <dbReference type="ARBA" id="ARBA00023157"/>
    </source>
</evidence>
<dbReference type="InterPro" id="IPR036774">
    <property type="entry name" value="ERV/ALR_sulphydryl_oxid_sf"/>
</dbReference>
<evidence type="ECO:0000256" key="5">
    <source>
        <dbReference type="ARBA" id="ARBA00023002"/>
    </source>
</evidence>
<evidence type="ECO:0000256" key="7">
    <source>
        <dbReference type="ARBA" id="ARBA00023180"/>
    </source>
</evidence>
<evidence type="ECO:0000256" key="4">
    <source>
        <dbReference type="ARBA" id="ARBA00022827"/>
    </source>
</evidence>
<dbReference type="OrthoDB" id="59470at2759"/>
<dbReference type="PROSITE" id="PS51324">
    <property type="entry name" value="ERV_ALR"/>
    <property type="match status" value="1"/>
</dbReference>
<dbReference type="GO" id="GO:0016971">
    <property type="term" value="F:flavin-dependent sulfhydryl oxidase activity"/>
    <property type="evidence" value="ECO:0000318"/>
    <property type="project" value="GO_Central"/>
</dbReference>
<dbReference type="FunFam" id="1.20.120.310:FF:000005">
    <property type="entry name" value="Sulfhydryl oxidase"/>
    <property type="match status" value="1"/>
</dbReference>
<organism evidence="9 10">
    <name type="scientific">Pristionchus pacificus</name>
    <name type="common">Parasitic nematode worm</name>
    <dbReference type="NCBI Taxonomy" id="54126"/>
    <lineage>
        <taxon>Eukaryota</taxon>
        <taxon>Metazoa</taxon>
        <taxon>Ecdysozoa</taxon>
        <taxon>Nematoda</taxon>
        <taxon>Chromadorea</taxon>
        <taxon>Rhabditida</taxon>
        <taxon>Rhabditina</taxon>
        <taxon>Diplogasteromorpha</taxon>
        <taxon>Diplogasteroidea</taxon>
        <taxon>Neodiplogasteridae</taxon>
        <taxon>Pristionchus</taxon>
    </lineage>
</organism>
<comment type="catalytic activity">
    <reaction evidence="8">
        <text>2 R'C(R)SH + O2 = R'C(R)S-S(R)CR' + H2O2</text>
        <dbReference type="Rhea" id="RHEA:17357"/>
        <dbReference type="ChEBI" id="CHEBI:15379"/>
        <dbReference type="ChEBI" id="CHEBI:16240"/>
        <dbReference type="ChEBI" id="CHEBI:16520"/>
        <dbReference type="ChEBI" id="CHEBI:17412"/>
        <dbReference type="EC" id="1.8.3.2"/>
    </reaction>
</comment>
<dbReference type="InterPro" id="IPR017905">
    <property type="entry name" value="ERV/ALR_sulphydryl_oxidase"/>
</dbReference>
<dbReference type="GO" id="GO:0006457">
    <property type="term" value="P:protein folding"/>
    <property type="evidence" value="ECO:0000318"/>
    <property type="project" value="GO_Central"/>
</dbReference>
<proteinExistence type="predicted"/>
<gene>
    <name evidence="9" type="primary">WBGene00096824</name>
</gene>
<dbReference type="CDD" id="cd02992">
    <property type="entry name" value="PDI_a_QSOX"/>
    <property type="match status" value="1"/>
</dbReference>
<accession>A0A8R1U5W0</accession>
<evidence type="ECO:0000256" key="8">
    <source>
        <dbReference type="RuleBase" id="RU371123"/>
    </source>
</evidence>
<dbReference type="InterPro" id="IPR039798">
    <property type="entry name" value="Sulfhydryl_oxidase"/>
</dbReference>
<dbReference type="SUPFAM" id="SSF52833">
    <property type="entry name" value="Thioredoxin-like"/>
    <property type="match status" value="1"/>
</dbReference>
<keyword evidence="10" id="KW-1185">Reference proteome</keyword>
<keyword evidence="3" id="KW-0732">Signal</keyword>
<dbReference type="Gene3D" id="3.40.30.10">
    <property type="entry name" value="Glutaredoxin"/>
    <property type="match status" value="1"/>
</dbReference>
<dbReference type="PANTHER" id="PTHR22897">
    <property type="entry name" value="QUIESCIN Q6-RELATED SULFHYDRYL OXIDASE"/>
    <property type="match status" value="1"/>
</dbReference>
<dbReference type="InterPro" id="IPR036249">
    <property type="entry name" value="Thioredoxin-like_sf"/>
</dbReference>
<dbReference type="EC" id="1.8.3.2" evidence="8"/>
<dbReference type="PANTHER" id="PTHR22897:SF20">
    <property type="entry name" value="SULFHYDRYL OXIDASE"/>
    <property type="match status" value="1"/>
</dbReference>
<evidence type="ECO:0000256" key="1">
    <source>
        <dbReference type="ARBA" id="ARBA00001974"/>
    </source>
</evidence>
<evidence type="ECO:0000313" key="10">
    <source>
        <dbReference type="Proteomes" id="UP000005239"/>
    </source>
</evidence>
<dbReference type="InterPro" id="IPR042568">
    <property type="entry name" value="QSOX_FAD-bd_sf"/>
</dbReference>
<dbReference type="Gene3D" id="1.20.120.1960">
    <property type="entry name" value="QSOX sulfhydryl oxidase domain"/>
    <property type="match status" value="1"/>
</dbReference>
<dbReference type="SUPFAM" id="SSF69000">
    <property type="entry name" value="FAD-dependent thiol oxidase"/>
    <property type="match status" value="1"/>
</dbReference>
<dbReference type="PROSITE" id="PS51352">
    <property type="entry name" value="THIOREDOXIN_2"/>
    <property type="match status" value="1"/>
</dbReference>
<keyword evidence="7" id="KW-0325">Glycoprotein</keyword>
<dbReference type="GO" id="GO:0000139">
    <property type="term" value="C:Golgi membrane"/>
    <property type="evidence" value="ECO:0000318"/>
    <property type="project" value="GO_Central"/>
</dbReference>